<proteinExistence type="predicted"/>
<dbReference type="EMBL" id="CAVNYO010000181">
    <property type="protein sequence ID" value="CAK5272190.1"/>
    <property type="molecule type" value="Genomic_DNA"/>
</dbReference>
<evidence type="ECO:0000313" key="2">
    <source>
        <dbReference type="EMBL" id="CAK5272190.1"/>
    </source>
</evidence>
<protein>
    <submittedName>
        <fullName evidence="2">Uncharacterized protein</fullName>
    </submittedName>
</protein>
<feature type="region of interest" description="Disordered" evidence="1">
    <location>
        <begin position="104"/>
        <end position="123"/>
    </location>
</feature>
<name>A0AAD2HBA1_9AGAR</name>
<dbReference type="Proteomes" id="UP001295794">
    <property type="component" value="Unassembled WGS sequence"/>
</dbReference>
<keyword evidence="3" id="KW-1185">Reference proteome</keyword>
<gene>
    <name evidence="2" type="ORF">MYCIT1_LOCUS17756</name>
</gene>
<organism evidence="2 3">
    <name type="scientific">Mycena citricolor</name>
    <dbReference type="NCBI Taxonomy" id="2018698"/>
    <lineage>
        <taxon>Eukaryota</taxon>
        <taxon>Fungi</taxon>
        <taxon>Dikarya</taxon>
        <taxon>Basidiomycota</taxon>
        <taxon>Agaricomycotina</taxon>
        <taxon>Agaricomycetes</taxon>
        <taxon>Agaricomycetidae</taxon>
        <taxon>Agaricales</taxon>
        <taxon>Marasmiineae</taxon>
        <taxon>Mycenaceae</taxon>
        <taxon>Mycena</taxon>
    </lineage>
</organism>
<evidence type="ECO:0000256" key="1">
    <source>
        <dbReference type="SAM" id="MobiDB-lite"/>
    </source>
</evidence>
<accession>A0AAD2HBA1</accession>
<comment type="caution">
    <text evidence="2">The sequence shown here is derived from an EMBL/GenBank/DDBJ whole genome shotgun (WGS) entry which is preliminary data.</text>
</comment>
<sequence>MHSPLRSNDLTYDLYHRLCLIGTANDIAPVSLHSLRLCLIGDRYWSYLHCAVLSATQMLSVTDASKAQADLLSVRSTLMQNMPPEIDTVDFVKIFNLTKSAGKTGAPAHGGGGGGSSSSAGSGSSAGSDAASSGASSLTFSFSSIAFLSLAVLALC</sequence>
<reference evidence="2" key="1">
    <citation type="submission" date="2023-11" db="EMBL/GenBank/DDBJ databases">
        <authorList>
            <person name="De Vega J J."/>
            <person name="De Vega J J."/>
        </authorList>
    </citation>
    <scope>NUCLEOTIDE SEQUENCE</scope>
</reference>
<dbReference type="AlphaFoldDB" id="A0AAD2HBA1"/>
<evidence type="ECO:0000313" key="3">
    <source>
        <dbReference type="Proteomes" id="UP001295794"/>
    </source>
</evidence>